<evidence type="ECO:0000256" key="1">
    <source>
        <dbReference type="SAM" id="Phobius"/>
    </source>
</evidence>
<keyword evidence="1" id="KW-0472">Membrane</keyword>
<accession>A0A3B1E6H3</accession>
<dbReference type="EMBL" id="UOGK01000620">
    <property type="protein sequence ID" value="VAX41975.1"/>
    <property type="molecule type" value="Genomic_DNA"/>
</dbReference>
<organism evidence="2">
    <name type="scientific">hydrothermal vent metagenome</name>
    <dbReference type="NCBI Taxonomy" id="652676"/>
    <lineage>
        <taxon>unclassified sequences</taxon>
        <taxon>metagenomes</taxon>
        <taxon>ecological metagenomes</taxon>
    </lineage>
</organism>
<sequence>MSIRRRLRWHLDPLYGLIVGVFPPIALIVGIGAVFPGLWMAVRVVMAVLLSSIGIRLLSTIDGFGRFPQDLYHAGVRIDRSNMDEIGTESHSIFDIFIIHASVGVVAGLILAFG</sequence>
<keyword evidence="1" id="KW-0812">Transmembrane</keyword>
<feature type="transmembrane region" description="Helical" evidence="1">
    <location>
        <begin position="12"/>
        <end position="35"/>
    </location>
</feature>
<gene>
    <name evidence="2" type="ORF">MNBD_PLANCTO03-2019</name>
</gene>
<name>A0A3B1E6H3_9ZZZZ</name>
<evidence type="ECO:0000313" key="2">
    <source>
        <dbReference type="EMBL" id="VAX41975.1"/>
    </source>
</evidence>
<proteinExistence type="predicted"/>
<keyword evidence="1" id="KW-1133">Transmembrane helix</keyword>
<feature type="transmembrane region" description="Helical" evidence="1">
    <location>
        <begin position="41"/>
        <end position="59"/>
    </location>
</feature>
<protein>
    <submittedName>
        <fullName evidence="2">Uncharacterized protein</fullName>
    </submittedName>
</protein>
<feature type="transmembrane region" description="Helical" evidence="1">
    <location>
        <begin position="93"/>
        <end position="113"/>
    </location>
</feature>
<dbReference type="AlphaFoldDB" id="A0A3B1E6H3"/>
<reference evidence="2" key="1">
    <citation type="submission" date="2018-06" db="EMBL/GenBank/DDBJ databases">
        <authorList>
            <person name="Zhirakovskaya E."/>
        </authorList>
    </citation>
    <scope>NUCLEOTIDE SEQUENCE</scope>
</reference>